<reference evidence="2" key="1">
    <citation type="submission" date="2017-01" db="EMBL/GenBank/DDBJ databases">
        <title>A deep insight into the sialotranscriptome of adult male and female Cluex tarsalis mosquitoes.</title>
        <authorList>
            <person name="Ribeiro J.M."/>
            <person name="Moreira F."/>
            <person name="Bernard K.A."/>
            <person name="Calvo E."/>
        </authorList>
    </citation>
    <scope>NUCLEOTIDE SEQUENCE</scope>
    <source>
        <strain evidence="2">Kern County</strain>
        <tissue evidence="2">Salivary glands</tissue>
    </source>
</reference>
<dbReference type="AlphaFoldDB" id="A0A1Q3EW21"/>
<evidence type="ECO:0000256" key="1">
    <source>
        <dbReference type="SAM" id="MobiDB-lite"/>
    </source>
</evidence>
<name>A0A1Q3EW21_CULTA</name>
<evidence type="ECO:0000313" key="2">
    <source>
        <dbReference type="EMBL" id="JAV19466.1"/>
    </source>
</evidence>
<feature type="compositionally biased region" description="Low complexity" evidence="1">
    <location>
        <begin position="733"/>
        <end position="749"/>
    </location>
</feature>
<proteinExistence type="predicted"/>
<feature type="compositionally biased region" description="Low complexity" evidence="1">
    <location>
        <begin position="577"/>
        <end position="598"/>
    </location>
</feature>
<feature type="region of interest" description="Disordered" evidence="1">
    <location>
        <begin position="358"/>
        <end position="384"/>
    </location>
</feature>
<feature type="region of interest" description="Disordered" evidence="1">
    <location>
        <begin position="568"/>
        <end position="706"/>
    </location>
</feature>
<feature type="compositionally biased region" description="Basic and acidic residues" evidence="1">
    <location>
        <begin position="616"/>
        <end position="625"/>
    </location>
</feature>
<feature type="region of interest" description="Disordered" evidence="1">
    <location>
        <begin position="720"/>
        <end position="761"/>
    </location>
</feature>
<organism evidence="2">
    <name type="scientific">Culex tarsalis</name>
    <name type="common">Encephalitis mosquito</name>
    <dbReference type="NCBI Taxonomy" id="7177"/>
    <lineage>
        <taxon>Eukaryota</taxon>
        <taxon>Metazoa</taxon>
        <taxon>Ecdysozoa</taxon>
        <taxon>Arthropoda</taxon>
        <taxon>Hexapoda</taxon>
        <taxon>Insecta</taxon>
        <taxon>Pterygota</taxon>
        <taxon>Neoptera</taxon>
        <taxon>Endopterygota</taxon>
        <taxon>Diptera</taxon>
        <taxon>Nematocera</taxon>
        <taxon>Culicoidea</taxon>
        <taxon>Culicidae</taxon>
        <taxon>Culicinae</taxon>
        <taxon>Culicini</taxon>
        <taxon>Culex</taxon>
        <taxon>Culex</taxon>
    </lineage>
</organism>
<feature type="compositionally biased region" description="Polar residues" evidence="1">
    <location>
        <begin position="668"/>
        <end position="687"/>
    </location>
</feature>
<sequence length="789" mass="87542">MVTVIRNKLVSTGVNRGKSVCSSQTRPVITTPVSASIGRQTRPRSGEVVQPTHLPNPKMEENVISMFMDVKLDIRERKLEFSHLKSWTRYFVRVEAVKCFPCYMKISFFKSATEETTDLIVRINIPGLTVQMATSRTRAHSYGLFWKHNRKRCCAYFALASQLLCERHLRWMKKSIRNLELYRQEILQLRRASRTPAHEFRQEMHPGDDELGLYQNLDLTQDMAKEALHDILGPLPNVPTVEQQQQEASLRRISGVSGIYEEIFDPARASGAFGGPRASVVSGIYEEMKLADIREGLERSTDECVGDDEEDIAPPLPPRPRSHTNEFELQRSYTTPESDYLKKKKHWLLFESMFGRRRTNSGSSGAGAKTSKAVGNPEVRKQPTDQKVVYRDKVARLRFSENKRNSFSSPDLSALKVDEGGNVATSGDNLSDEGSCSSEFYVQREVDYIEEDCFLSSELLPGSRCPSIEESLANLLINGEDSRFGGSAMNVSEKVVPNLNDSCNSSTVNLVGFSCTMAPKEEPLEGYCEMGAPGTGFNRLKLQEVELRKPVDDVAGVVESIYMDMVGKPGASEEASRSSSTSSGVSSMYSNTSSVCSSGKQRNSIDDKIPSYYPNEDFRTPKKVESVAPRKSPKPKEVKRTASPRNSQRKHQVPPGISTMPRACKSAQKPTSSKTKLSIRSASSERCATTPLDDASPTKNIENSPPERLLLFQKYATIARSNSPTSGGKYAEKNSSSKKGGSAAGPEAATIIGSSRGRFGSLPRFAKFDLSPLRLKINSVLQRHNSENL</sequence>
<protein>
    <submittedName>
        <fullName evidence="2">Uncharacterized protein</fullName>
    </submittedName>
</protein>
<dbReference type="EMBL" id="GFDL01015579">
    <property type="protein sequence ID" value="JAV19466.1"/>
    <property type="molecule type" value="Transcribed_RNA"/>
</dbReference>
<feature type="compositionally biased region" description="Low complexity" evidence="1">
    <location>
        <begin position="361"/>
        <end position="375"/>
    </location>
</feature>
<accession>A0A1Q3EW21</accession>
<feature type="region of interest" description="Disordered" evidence="1">
    <location>
        <begin position="299"/>
        <end position="325"/>
    </location>
</feature>